<reference evidence="10" key="2">
    <citation type="submission" date="2020-05" db="UniProtKB">
        <authorList>
            <consortium name="EnsemblMetazoa"/>
        </authorList>
    </citation>
    <scope>IDENTIFICATION</scope>
    <source>
        <strain evidence="10">LVP_AGWG</strain>
    </source>
</reference>
<keyword evidence="3 9" id="KW-0812">Transmembrane</keyword>
<evidence type="ECO:0000313" key="10">
    <source>
        <dbReference type="EnsemblMetazoa" id="AAEL025397-PA"/>
    </source>
</evidence>
<evidence type="ECO:0000256" key="4">
    <source>
        <dbReference type="ARBA" id="ARBA00022989"/>
    </source>
</evidence>
<dbReference type="SUPFAM" id="SSF53850">
    <property type="entry name" value="Periplasmic binding protein-like II"/>
    <property type="match status" value="1"/>
</dbReference>
<protein>
    <recommendedName>
        <fullName evidence="12">Ionotropic glutamate receptor C-terminal domain-containing protein</fullName>
    </recommendedName>
</protein>
<dbReference type="EnsemblMetazoa" id="AAEL025397-RA">
    <property type="protein sequence ID" value="AAEL025397-PA"/>
    <property type="gene ID" value="AAEL025397"/>
</dbReference>
<organism evidence="10 11">
    <name type="scientific">Aedes aegypti</name>
    <name type="common">Yellowfever mosquito</name>
    <name type="synonym">Culex aegypti</name>
    <dbReference type="NCBI Taxonomy" id="7159"/>
    <lineage>
        <taxon>Eukaryota</taxon>
        <taxon>Metazoa</taxon>
        <taxon>Ecdysozoa</taxon>
        <taxon>Arthropoda</taxon>
        <taxon>Hexapoda</taxon>
        <taxon>Insecta</taxon>
        <taxon>Pterygota</taxon>
        <taxon>Neoptera</taxon>
        <taxon>Endopterygota</taxon>
        <taxon>Diptera</taxon>
        <taxon>Nematocera</taxon>
        <taxon>Culicoidea</taxon>
        <taxon>Culicidae</taxon>
        <taxon>Culicinae</taxon>
        <taxon>Aedini</taxon>
        <taxon>Aedes</taxon>
        <taxon>Stegomyia</taxon>
    </lineage>
</organism>
<keyword evidence="2" id="KW-1003">Cell membrane</keyword>
<keyword evidence="5 9" id="KW-0472">Membrane</keyword>
<dbReference type="PANTHER" id="PTHR42643:SF40">
    <property type="entry name" value="IONOTROPIC RECEPTOR 41A-RELATED"/>
    <property type="match status" value="1"/>
</dbReference>
<evidence type="ECO:0000256" key="9">
    <source>
        <dbReference type="SAM" id="Phobius"/>
    </source>
</evidence>
<keyword evidence="4 9" id="KW-1133">Transmembrane helix</keyword>
<keyword evidence="7" id="KW-0325">Glycoprotein</keyword>
<dbReference type="Proteomes" id="UP000008820">
    <property type="component" value="Chromosome 3"/>
</dbReference>
<accession>A0A6I8TSZ8</accession>
<feature type="region of interest" description="Disordered" evidence="8">
    <location>
        <begin position="226"/>
        <end position="263"/>
    </location>
</feature>
<gene>
    <name evidence="10" type="primary">110677944</name>
</gene>
<keyword evidence="11" id="KW-1185">Reference proteome</keyword>
<evidence type="ECO:0000313" key="11">
    <source>
        <dbReference type="Proteomes" id="UP000008820"/>
    </source>
</evidence>
<evidence type="ECO:0000256" key="6">
    <source>
        <dbReference type="ARBA" id="ARBA00023170"/>
    </source>
</evidence>
<sequence length="263" mass="29287">MWGEIYPNRTGNGIVGSVAERRADVGIGAISSWYHCYEYLSFSFAFERGGVTCLVPKPSELPRWKQIAMTFTTSSYGAMFVTFCFVVAMYMLIARFSVKSSFERTIAWNALNVLAIQLLQNSSIVRNRSVSEVLISVAILSLSLNLASIYSGKYASLRTIPMHKPAIDSKEDLAKSGMHWLQVHEAWSYDFRLSENVSYDRNTHTQCVLHILIFSANGGKSSFHFSSIPGSKTSPNGQRRKLSVCLGTTSQRSPDAGRLDQRG</sequence>
<dbReference type="OrthoDB" id="8182981at2759"/>
<dbReference type="InterPro" id="IPR052192">
    <property type="entry name" value="Insect_Ionotropic_Sensory_Rcpt"/>
</dbReference>
<feature type="compositionally biased region" description="Polar residues" evidence="8">
    <location>
        <begin position="226"/>
        <end position="237"/>
    </location>
</feature>
<evidence type="ECO:0000256" key="3">
    <source>
        <dbReference type="ARBA" id="ARBA00022692"/>
    </source>
</evidence>
<reference evidence="10 11" key="1">
    <citation type="submission" date="2017-06" db="EMBL/GenBank/DDBJ databases">
        <title>Aedes aegypti genome working group (AGWG) sequencing and assembly.</title>
        <authorList>
            <consortium name="Aedes aegypti Genome Working Group (AGWG)"/>
            <person name="Matthews B.J."/>
        </authorList>
    </citation>
    <scope>NUCLEOTIDE SEQUENCE [LARGE SCALE GENOMIC DNA]</scope>
    <source>
        <strain evidence="10 11">LVP_AGWG</strain>
    </source>
</reference>
<dbReference type="GO" id="GO:0005886">
    <property type="term" value="C:plasma membrane"/>
    <property type="evidence" value="ECO:0007669"/>
    <property type="project" value="UniProtKB-SubCell"/>
</dbReference>
<dbReference type="InParanoid" id="A0A6I8TSZ8"/>
<feature type="transmembrane region" description="Helical" evidence="9">
    <location>
        <begin position="67"/>
        <end position="93"/>
    </location>
</feature>
<dbReference type="PANTHER" id="PTHR42643">
    <property type="entry name" value="IONOTROPIC RECEPTOR 20A-RELATED"/>
    <property type="match status" value="1"/>
</dbReference>
<keyword evidence="6" id="KW-0675">Receptor</keyword>
<evidence type="ECO:0000256" key="7">
    <source>
        <dbReference type="ARBA" id="ARBA00023180"/>
    </source>
</evidence>
<evidence type="ECO:0000256" key="8">
    <source>
        <dbReference type="SAM" id="MobiDB-lite"/>
    </source>
</evidence>
<comment type="subcellular location">
    <subcellularLocation>
        <location evidence="1">Cell membrane</location>
        <topology evidence="1">Multi-pass membrane protein</topology>
    </subcellularLocation>
</comment>
<dbReference type="Gene3D" id="3.40.190.10">
    <property type="entry name" value="Periplasmic binding protein-like II"/>
    <property type="match status" value="1"/>
</dbReference>
<evidence type="ECO:0008006" key="12">
    <source>
        <dbReference type="Google" id="ProtNLM"/>
    </source>
</evidence>
<proteinExistence type="predicted"/>
<name>A0A6I8TSZ8_AEDAE</name>
<dbReference type="AlphaFoldDB" id="A0A6I8TSZ8"/>
<evidence type="ECO:0000256" key="5">
    <source>
        <dbReference type="ARBA" id="ARBA00023136"/>
    </source>
</evidence>
<evidence type="ECO:0000256" key="1">
    <source>
        <dbReference type="ARBA" id="ARBA00004651"/>
    </source>
</evidence>
<evidence type="ECO:0000256" key="2">
    <source>
        <dbReference type="ARBA" id="ARBA00022475"/>
    </source>
</evidence>